<dbReference type="InterPro" id="IPR002110">
    <property type="entry name" value="Ankyrin_rpt"/>
</dbReference>
<protein>
    <recommendedName>
        <fullName evidence="4">Ankyrin repeat-containing protein BDA1-like</fullName>
    </recommendedName>
</protein>
<gene>
    <name evidence="2" type="ORF">HUJ06_017573</name>
</gene>
<dbReference type="EMBL" id="DUZY01000008">
    <property type="protein sequence ID" value="DAD47636.1"/>
    <property type="molecule type" value="Genomic_DNA"/>
</dbReference>
<dbReference type="Pfam" id="PF12796">
    <property type="entry name" value="Ank_2"/>
    <property type="match status" value="1"/>
</dbReference>
<accession>A0A822ZXR2</accession>
<evidence type="ECO:0008006" key="4">
    <source>
        <dbReference type="Google" id="ProtNLM"/>
    </source>
</evidence>
<dbReference type="PROSITE" id="PS50088">
    <property type="entry name" value="ANK_REPEAT"/>
    <property type="match status" value="2"/>
</dbReference>
<dbReference type="PANTHER" id="PTHR24128:SF61">
    <property type="entry name" value="ANKYRIN REPEAT-CONTAINING PROTEIN BDA1-LIKE"/>
    <property type="match status" value="1"/>
</dbReference>
<proteinExistence type="predicted"/>
<dbReference type="Gene3D" id="1.25.40.20">
    <property type="entry name" value="Ankyrin repeat-containing domain"/>
    <property type="match status" value="1"/>
</dbReference>
<name>A0A822ZXR2_NELNU</name>
<dbReference type="PROSITE" id="PS50297">
    <property type="entry name" value="ANK_REP_REGION"/>
    <property type="match status" value="2"/>
</dbReference>
<reference evidence="2 3" key="1">
    <citation type="journal article" date="2020" name="Mol. Biol. Evol.">
        <title>Distinct Expression and Methylation Patterns for Genes with Different Fates following a Single Whole-Genome Duplication in Flowering Plants.</title>
        <authorList>
            <person name="Shi T."/>
            <person name="Rahmani R.S."/>
            <person name="Gugger P.F."/>
            <person name="Wang M."/>
            <person name="Li H."/>
            <person name="Zhang Y."/>
            <person name="Li Z."/>
            <person name="Wang Q."/>
            <person name="Van de Peer Y."/>
            <person name="Marchal K."/>
            <person name="Chen J."/>
        </authorList>
    </citation>
    <scope>NUCLEOTIDE SEQUENCE [LARGE SCALE GENOMIC DNA]</scope>
    <source>
        <tissue evidence="2">Leaf</tissue>
    </source>
</reference>
<dbReference type="PANTHER" id="PTHR24128">
    <property type="entry name" value="HOMEOBOX PROTEIN WARIAI"/>
    <property type="match status" value="1"/>
</dbReference>
<sequence>MDRRLFQAAHRGNTATLHQLLEEDPLILERVALAPVAETPLHVAALAGKTEFVSEILRLRPEFSKELNQDGFSPLHMASANGHVEVVKEMLKFGSDLCLVKDRDGRTPLHCAAIKGRVDVMIVLLLACAESAREVTARGETVLHLAVKNHQLEAFRVLVESFSHEWLLKAKDREGNTVFHLASFRRQNQVN</sequence>
<comment type="caution">
    <text evidence="2">The sequence shown here is derived from an EMBL/GenBank/DDBJ whole genome shotgun (WGS) entry which is preliminary data.</text>
</comment>
<evidence type="ECO:0000313" key="3">
    <source>
        <dbReference type="Proteomes" id="UP000607653"/>
    </source>
</evidence>
<feature type="repeat" description="ANK" evidence="1">
    <location>
        <begin position="70"/>
        <end position="102"/>
    </location>
</feature>
<keyword evidence="3" id="KW-1185">Reference proteome</keyword>
<feature type="repeat" description="ANK" evidence="1">
    <location>
        <begin position="104"/>
        <end position="126"/>
    </location>
</feature>
<dbReference type="InterPro" id="IPR036770">
    <property type="entry name" value="Ankyrin_rpt-contain_sf"/>
</dbReference>
<dbReference type="SMART" id="SM00248">
    <property type="entry name" value="ANK"/>
    <property type="match status" value="4"/>
</dbReference>
<evidence type="ECO:0000313" key="2">
    <source>
        <dbReference type="EMBL" id="DAD47636.1"/>
    </source>
</evidence>
<dbReference type="Proteomes" id="UP000607653">
    <property type="component" value="Unassembled WGS sequence"/>
</dbReference>
<dbReference type="SUPFAM" id="SSF48403">
    <property type="entry name" value="Ankyrin repeat"/>
    <property type="match status" value="1"/>
</dbReference>
<keyword evidence="1" id="KW-0040">ANK repeat</keyword>
<dbReference type="AlphaFoldDB" id="A0A822ZXR2"/>
<evidence type="ECO:0000256" key="1">
    <source>
        <dbReference type="PROSITE-ProRule" id="PRU00023"/>
    </source>
</evidence>
<organism evidence="2 3">
    <name type="scientific">Nelumbo nucifera</name>
    <name type="common">Sacred lotus</name>
    <dbReference type="NCBI Taxonomy" id="4432"/>
    <lineage>
        <taxon>Eukaryota</taxon>
        <taxon>Viridiplantae</taxon>
        <taxon>Streptophyta</taxon>
        <taxon>Embryophyta</taxon>
        <taxon>Tracheophyta</taxon>
        <taxon>Spermatophyta</taxon>
        <taxon>Magnoliopsida</taxon>
        <taxon>Proteales</taxon>
        <taxon>Nelumbonaceae</taxon>
        <taxon>Nelumbo</taxon>
    </lineage>
</organism>